<keyword evidence="4 5" id="KW-0472">Membrane</keyword>
<dbReference type="Proteomes" id="UP000186102">
    <property type="component" value="Unassembled WGS sequence"/>
</dbReference>
<accession>A0A1Q8QX53</accession>
<feature type="transmembrane region" description="Helical" evidence="5">
    <location>
        <begin position="7"/>
        <end position="26"/>
    </location>
</feature>
<dbReference type="InterPro" id="IPR032808">
    <property type="entry name" value="DoxX"/>
</dbReference>
<keyword evidence="2 5" id="KW-0812">Transmembrane</keyword>
<evidence type="ECO:0000256" key="3">
    <source>
        <dbReference type="ARBA" id="ARBA00022989"/>
    </source>
</evidence>
<feature type="transmembrane region" description="Helical" evidence="5">
    <location>
        <begin position="71"/>
        <end position="90"/>
    </location>
</feature>
<sequence>MKHPIKAIIALLLRLYFGYDFLTAGIGKWKSGFDAKAVSGFLKGGLAQTHDALLASKGAAAAAHANVTDTWGWLISHVFLPNAGIFSVVVKSGEVLIGLGLILGCFTTLASFFALAMNFTFLLTGTVSTNPQMAIGFLILIAMGAASYEIGLDRFFMKKLIAKCPRLGKGWLRTPFPIEQ</sequence>
<dbReference type="OrthoDB" id="26941at2"/>
<evidence type="ECO:0000313" key="6">
    <source>
        <dbReference type="EMBL" id="OLN31911.1"/>
    </source>
</evidence>
<evidence type="ECO:0008006" key="8">
    <source>
        <dbReference type="Google" id="ProtNLM"/>
    </source>
</evidence>
<dbReference type="STRING" id="1888891.DSOL_2206"/>
<dbReference type="PANTHER" id="PTHR39157:SF1">
    <property type="entry name" value="DOXX FAMILY PROTEIN"/>
    <property type="match status" value="1"/>
</dbReference>
<dbReference type="PANTHER" id="PTHR39157">
    <property type="entry name" value="INTEGRAL MEMBRANE PROTEIN-RELATED"/>
    <property type="match status" value="1"/>
</dbReference>
<protein>
    <recommendedName>
        <fullName evidence="8">Thiosulfate dehydrogenase [quinone] large subunit</fullName>
    </recommendedName>
</protein>
<dbReference type="AlphaFoldDB" id="A0A1Q8QX53"/>
<name>A0A1Q8QX53_9FIRM</name>
<feature type="transmembrane region" description="Helical" evidence="5">
    <location>
        <begin position="133"/>
        <end position="151"/>
    </location>
</feature>
<dbReference type="GO" id="GO:0016020">
    <property type="term" value="C:membrane"/>
    <property type="evidence" value="ECO:0007669"/>
    <property type="project" value="UniProtKB-SubCell"/>
</dbReference>
<keyword evidence="7" id="KW-1185">Reference proteome</keyword>
<comment type="caution">
    <text evidence="6">The sequence shown here is derived from an EMBL/GenBank/DDBJ whole genome shotgun (WGS) entry which is preliminary data.</text>
</comment>
<proteinExistence type="predicted"/>
<evidence type="ECO:0000256" key="2">
    <source>
        <dbReference type="ARBA" id="ARBA00022692"/>
    </source>
</evidence>
<feature type="transmembrane region" description="Helical" evidence="5">
    <location>
        <begin position="97"/>
        <end position="121"/>
    </location>
</feature>
<keyword evidence="3 5" id="KW-1133">Transmembrane helix</keyword>
<dbReference type="EMBL" id="MLBF01000013">
    <property type="protein sequence ID" value="OLN31911.1"/>
    <property type="molecule type" value="Genomic_DNA"/>
</dbReference>
<gene>
    <name evidence="6" type="ORF">DSOL_2206</name>
</gene>
<evidence type="ECO:0000256" key="5">
    <source>
        <dbReference type="SAM" id="Phobius"/>
    </source>
</evidence>
<evidence type="ECO:0000256" key="4">
    <source>
        <dbReference type="ARBA" id="ARBA00023136"/>
    </source>
</evidence>
<dbReference type="Pfam" id="PF07681">
    <property type="entry name" value="DoxX"/>
    <property type="match status" value="1"/>
</dbReference>
<comment type="subcellular location">
    <subcellularLocation>
        <location evidence="1">Membrane</location>
        <topology evidence="1">Multi-pass membrane protein</topology>
    </subcellularLocation>
</comment>
<evidence type="ECO:0000256" key="1">
    <source>
        <dbReference type="ARBA" id="ARBA00004141"/>
    </source>
</evidence>
<reference evidence="6 7" key="1">
    <citation type="submission" date="2016-09" db="EMBL/GenBank/DDBJ databases">
        <title>Complete genome of Desulfosporosinus sp. OL.</title>
        <authorList>
            <person name="Mardanov A."/>
            <person name="Beletsky A."/>
            <person name="Panova A."/>
            <person name="Karnachuk O."/>
            <person name="Ravin N."/>
        </authorList>
    </citation>
    <scope>NUCLEOTIDE SEQUENCE [LARGE SCALE GENOMIC DNA]</scope>
    <source>
        <strain evidence="6 7">OL</strain>
    </source>
</reference>
<dbReference type="RefSeq" id="WP_075364839.1">
    <property type="nucleotide sequence ID" value="NZ_MLBF01000013.1"/>
</dbReference>
<organism evidence="6 7">
    <name type="scientific">Desulfosporosinus metallidurans</name>
    <dbReference type="NCBI Taxonomy" id="1888891"/>
    <lineage>
        <taxon>Bacteria</taxon>
        <taxon>Bacillati</taxon>
        <taxon>Bacillota</taxon>
        <taxon>Clostridia</taxon>
        <taxon>Eubacteriales</taxon>
        <taxon>Desulfitobacteriaceae</taxon>
        <taxon>Desulfosporosinus</taxon>
    </lineage>
</organism>
<evidence type="ECO:0000313" key="7">
    <source>
        <dbReference type="Proteomes" id="UP000186102"/>
    </source>
</evidence>